<gene>
    <name evidence="2" type="ORF">LY90DRAFT_704301</name>
</gene>
<keyword evidence="1" id="KW-0812">Transmembrane</keyword>
<name>A0A1Y2BXI5_9FUNG</name>
<reference evidence="2 3" key="1">
    <citation type="submission" date="2016-08" db="EMBL/GenBank/DDBJ databases">
        <title>A Parts List for Fungal Cellulosomes Revealed by Comparative Genomics.</title>
        <authorList>
            <consortium name="DOE Joint Genome Institute"/>
            <person name="Haitjema C.H."/>
            <person name="Gilmore S.P."/>
            <person name="Henske J.K."/>
            <person name="Solomon K.V."/>
            <person name="De Groot R."/>
            <person name="Kuo A."/>
            <person name="Mondo S.J."/>
            <person name="Salamov A.A."/>
            <person name="Labutti K."/>
            <person name="Zhao Z."/>
            <person name="Chiniquy J."/>
            <person name="Barry K."/>
            <person name="Brewer H.M."/>
            <person name="Purvine S.O."/>
            <person name="Wright A.T."/>
            <person name="Boxma B."/>
            <person name="Van Alen T."/>
            <person name="Hackstein J.H."/>
            <person name="Baker S.E."/>
            <person name="Grigoriev I.V."/>
            <person name="O'Malley M.A."/>
        </authorList>
    </citation>
    <scope>NUCLEOTIDE SEQUENCE [LARGE SCALE GENOMIC DNA]</scope>
    <source>
        <strain evidence="2 3">G1</strain>
    </source>
</reference>
<comment type="caution">
    <text evidence="2">The sequence shown here is derived from an EMBL/GenBank/DDBJ whole genome shotgun (WGS) entry which is preliminary data.</text>
</comment>
<sequence length="76" mass="7133">MVSSIITSVDGTDTAVVVVVGVSTTGGLGTNGGLGGMGTDDGALFADVLGLDCVVALIVFLVVGFGCGFGCGCGCG</sequence>
<keyword evidence="1" id="KW-1133">Transmembrane helix</keyword>
<organism evidence="2 3">
    <name type="scientific">Neocallimastix californiae</name>
    <dbReference type="NCBI Taxonomy" id="1754190"/>
    <lineage>
        <taxon>Eukaryota</taxon>
        <taxon>Fungi</taxon>
        <taxon>Fungi incertae sedis</taxon>
        <taxon>Chytridiomycota</taxon>
        <taxon>Chytridiomycota incertae sedis</taxon>
        <taxon>Neocallimastigomycetes</taxon>
        <taxon>Neocallimastigales</taxon>
        <taxon>Neocallimastigaceae</taxon>
        <taxon>Neocallimastix</taxon>
    </lineage>
</organism>
<evidence type="ECO:0000256" key="1">
    <source>
        <dbReference type="SAM" id="Phobius"/>
    </source>
</evidence>
<protein>
    <submittedName>
        <fullName evidence="2">Uncharacterized protein</fullName>
    </submittedName>
</protein>
<keyword evidence="3" id="KW-1185">Reference proteome</keyword>
<evidence type="ECO:0000313" key="3">
    <source>
        <dbReference type="Proteomes" id="UP000193920"/>
    </source>
</evidence>
<dbReference type="AlphaFoldDB" id="A0A1Y2BXI5"/>
<accession>A0A1Y2BXI5</accession>
<evidence type="ECO:0000313" key="2">
    <source>
        <dbReference type="EMBL" id="ORY39456.1"/>
    </source>
</evidence>
<feature type="transmembrane region" description="Helical" evidence="1">
    <location>
        <begin position="54"/>
        <end position="75"/>
    </location>
</feature>
<dbReference type="EMBL" id="MCOG01000132">
    <property type="protein sequence ID" value="ORY39456.1"/>
    <property type="molecule type" value="Genomic_DNA"/>
</dbReference>
<keyword evidence="1" id="KW-0472">Membrane</keyword>
<dbReference type="Proteomes" id="UP000193920">
    <property type="component" value="Unassembled WGS sequence"/>
</dbReference>
<proteinExistence type="predicted"/>